<keyword evidence="1" id="KW-0472">Membrane</keyword>
<accession>A3ZRR4</accession>
<feature type="transmembrane region" description="Helical" evidence="1">
    <location>
        <begin position="148"/>
        <end position="166"/>
    </location>
</feature>
<feature type="transmembrane region" description="Helical" evidence="1">
    <location>
        <begin position="6"/>
        <end position="26"/>
    </location>
</feature>
<feature type="transmembrane region" description="Helical" evidence="1">
    <location>
        <begin position="172"/>
        <end position="191"/>
    </location>
</feature>
<evidence type="ECO:0000256" key="1">
    <source>
        <dbReference type="SAM" id="Phobius"/>
    </source>
</evidence>
<feature type="transmembrane region" description="Helical" evidence="1">
    <location>
        <begin position="124"/>
        <end position="141"/>
    </location>
</feature>
<dbReference type="RefSeq" id="WP_002650390.1">
    <property type="nucleotide sequence ID" value="NZ_CH672376.1"/>
</dbReference>
<comment type="caution">
    <text evidence="2">The sequence shown here is derived from an EMBL/GenBank/DDBJ whole genome shotgun (WGS) entry which is preliminary data.</text>
</comment>
<dbReference type="HOGENOM" id="CLU_972053_0_0_0"/>
<dbReference type="OrthoDB" id="263204at2"/>
<reference evidence="2 3" key="1">
    <citation type="submission" date="2006-02" db="EMBL/GenBank/DDBJ databases">
        <authorList>
            <person name="Amann R."/>
            <person name="Ferriera S."/>
            <person name="Johnson J."/>
            <person name="Kravitz S."/>
            <person name="Halpern A."/>
            <person name="Remington K."/>
            <person name="Beeson K."/>
            <person name="Tran B."/>
            <person name="Rogers Y.-H."/>
            <person name="Friedman R."/>
            <person name="Venter J.C."/>
        </authorList>
    </citation>
    <scope>NUCLEOTIDE SEQUENCE [LARGE SCALE GENOMIC DNA]</scope>
    <source>
        <strain evidence="2 3">DSM 3645</strain>
    </source>
</reference>
<evidence type="ECO:0000313" key="2">
    <source>
        <dbReference type="EMBL" id="EAQ80833.1"/>
    </source>
</evidence>
<feature type="transmembrane region" description="Helical" evidence="1">
    <location>
        <begin position="38"/>
        <end position="56"/>
    </location>
</feature>
<dbReference type="Proteomes" id="UP000004358">
    <property type="component" value="Unassembled WGS sequence"/>
</dbReference>
<keyword evidence="1" id="KW-0812">Transmembrane</keyword>
<protein>
    <submittedName>
        <fullName evidence="2">Uncharacterized protein</fullName>
    </submittedName>
</protein>
<proteinExistence type="predicted"/>
<sequence>MPITLNEALYGFAAPALVAAAIFWIAQRFLSAEARERWPAALAIVAGFATSYALLQLGPWQPTSHWHWTPYALFLTALIGPVAAANGITLVERILLYFAAVWIAAWFIVPTYADLEPSRTMHLIIWPLWMLVIAAPLDALSRRMNGPLLPTIVTISLAAGMLVVLLSGNAKLMQILGMGFAAMVGVTLGSLLSQEKPALLGAALPVTLLSGGYLLDARVQSFSGVPLICYLLPTLAPALLWIALWKPLAERPGFSGLLLRALLPIIVCSVAVALAIWVEWDSFSEH</sequence>
<feature type="transmembrane region" description="Helical" evidence="1">
    <location>
        <begin position="68"/>
        <end position="87"/>
    </location>
</feature>
<gene>
    <name evidence="2" type="ORF">DSM3645_12471</name>
</gene>
<name>A3ZRR4_9BACT</name>
<dbReference type="AlphaFoldDB" id="A3ZRR4"/>
<feature type="transmembrane region" description="Helical" evidence="1">
    <location>
        <begin position="221"/>
        <end position="245"/>
    </location>
</feature>
<feature type="transmembrane region" description="Helical" evidence="1">
    <location>
        <begin position="94"/>
        <end position="112"/>
    </location>
</feature>
<feature type="transmembrane region" description="Helical" evidence="1">
    <location>
        <begin position="257"/>
        <end position="278"/>
    </location>
</feature>
<keyword evidence="1" id="KW-1133">Transmembrane helix</keyword>
<organism evidence="2 3">
    <name type="scientific">Blastopirellula marina DSM 3645</name>
    <dbReference type="NCBI Taxonomy" id="314230"/>
    <lineage>
        <taxon>Bacteria</taxon>
        <taxon>Pseudomonadati</taxon>
        <taxon>Planctomycetota</taxon>
        <taxon>Planctomycetia</taxon>
        <taxon>Pirellulales</taxon>
        <taxon>Pirellulaceae</taxon>
        <taxon>Blastopirellula</taxon>
    </lineage>
</organism>
<dbReference type="STRING" id="314230.DSM3645_12471"/>
<evidence type="ECO:0000313" key="3">
    <source>
        <dbReference type="Proteomes" id="UP000004358"/>
    </source>
</evidence>
<dbReference type="EMBL" id="AANZ01000007">
    <property type="protein sequence ID" value="EAQ80833.1"/>
    <property type="molecule type" value="Genomic_DNA"/>
</dbReference>
<feature type="transmembrane region" description="Helical" evidence="1">
    <location>
        <begin position="198"/>
        <end position="215"/>
    </location>
</feature>